<gene>
    <name evidence="1" type="ORF">FTX54_011705</name>
</gene>
<accession>A0A5C7FKQ0</accession>
<dbReference type="KEGG" id="ahal:FTX54_011705"/>
<dbReference type="RefSeq" id="WP_147803606.1">
    <property type="nucleotide sequence ID" value="NZ_CP144914.1"/>
</dbReference>
<keyword evidence="2" id="KW-1185">Reference proteome</keyword>
<evidence type="ECO:0000313" key="2">
    <source>
        <dbReference type="Proteomes" id="UP000321816"/>
    </source>
</evidence>
<evidence type="ECO:0000313" key="1">
    <source>
        <dbReference type="EMBL" id="WWD79084.1"/>
    </source>
</evidence>
<sequence>MSQNKEAMNKMAQRVLNGYEAVHNKDYAKAKQLLEPLVPMLHSETKPNIKLLSYTAIAQIGTKDIETFLETCEELKKFEPADTQEAALVQRVDEMFVVLMDTLNEDDQQ</sequence>
<proteinExistence type="predicted"/>
<reference evidence="1 2" key="1">
    <citation type="submission" date="2024-01" db="EMBL/GenBank/DDBJ databases">
        <title>Complete Genome Sequence of Alkalicoccus halolimnae BZ-SZ-XJ29T, a Moderately Halophilic Bacterium Isolated from a Salt Lake.</title>
        <authorList>
            <person name="Zhao B."/>
        </authorList>
    </citation>
    <scope>NUCLEOTIDE SEQUENCE [LARGE SCALE GENOMIC DNA]</scope>
    <source>
        <strain evidence="1 2">BZ-SZ-XJ29</strain>
    </source>
</reference>
<dbReference type="EMBL" id="CP144914">
    <property type="protein sequence ID" value="WWD79084.1"/>
    <property type="molecule type" value="Genomic_DNA"/>
</dbReference>
<protein>
    <recommendedName>
        <fullName evidence="3">Tetratricopeptide repeat protein</fullName>
    </recommendedName>
</protein>
<dbReference type="AlphaFoldDB" id="A0A5C7FKQ0"/>
<dbReference type="Proteomes" id="UP000321816">
    <property type="component" value="Chromosome"/>
</dbReference>
<evidence type="ECO:0008006" key="3">
    <source>
        <dbReference type="Google" id="ProtNLM"/>
    </source>
</evidence>
<name>A0A5C7FKQ0_9BACI</name>
<dbReference type="OrthoDB" id="2874272at2"/>
<organism evidence="1 2">
    <name type="scientific">Alkalicoccus halolimnae</name>
    <dbReference type="NCBI Taxonomy" id="1667239"/>
    <lineage>
        <taxon>Bacteria</taxon>
        <taxon>Bacillati</taxon>
        <taxon>Bacillota</taxon>
        <taxon>Bacilli</taxon>
        <taxon>Bacillales</taxon>
        <taxon>Bacillaceae</taxon>
        <taxon>Alkalicoccus</taxon>
    </lineage>
</organism>